<reference evidence="3" key="1">
    <citation type="journal article" date="2019" name="Int. J. Syst. Evol. Microbiol.">
        <title>The Global Catalogue of Microorganisms (GCM) 10K type strain sequencing project: providing services to taxonomists for standard genome sequencing and annotation.</title>
        <authorList>
            <consortium name="The Broad Institute Genomics Platform"/>
            <consortium name="The Broad Institute Genome Sequencing Center for Infectious Disease"/>
            <person name="Wu L."/>
            <person name="Ma J."/>
        </authorList>
    </citation>
    <scope>NUCLEOTIDE SEQUENCE [LARGE SCALE GENOMIC DNA]</scope>
    <source>
        <strain evidence="3">CGMCC 1.9106</strain>
    </source>
</reference>
<dbReference type="RefSeq" id="WP_376808211.1">
    <property type="nucleotide sequence ID" value="NZ_JBHTAC010000024.1"/>
</dbReference>
<accession>A0ABW2GZ88</accession>
<comment type="caution">
    <text evidence="2">The sequence shown here is derived from an EMBL/GenBank/DDBJ whole genome shotgun (WGS) entry which is preliminary data.</text>
</comment>
<feature type="transmembrane region" description="Helical" evidence="1">
    <location>
        <begin position="124"/>
        <end position="148"/>
    </location>
</feature>
<protein>
    <submittedName>
        <fullName evidence="2">DUF2269 domain-containing protein</fullName>
    </submittedName>
</protein>
<sequence>MPPRLRKTALTAHVTTSLGWLGAVAAFLALAIAGLNTTDPDRAHALYLAADVITWTIIVPLALASFLTGMIQSLGTPWGLLRHYWVLAKLILTIPATAVLLLHTQPIGILATSSDAHATDLHGVRVQLVADAVAAIIVLLAATVLAVFKPRGVTPYGQRRTGQRSSSAERAVAR</sequence>
<dbReference type="Proteomes" id="UP001596392">
    <property type="component" value="Unassembled WGS sequence"/>
</dbReference>
<proteinExistence type="predicted"/>
<evidence type="ECO:0000313" key="3">
    <source>
        <dbReference type="Proteomes" id="UP001596392"/>
    </source>
</evidence>
<name>A0ABW2GZ88_9ACTN</name>
<keyword evidence="1" id="KW-1133">Transmembrane helix</keyword>
<dbReference type="EMBL" id="JBHTAC010000024">
    <property type="protein sequence ID" value="MFC7245270.1"/>
    <property type="molecule type" value="Genomic_DNA"/>
</dbReference>
<evidence type="ECO:0000313" key="2">
    <source>
        <dbReference type="EMBL" id="MFC7245270.1"/>
    </source>
</evidence>
<feature type="transmembrane region" description="Helical" evidence="1">
    <location>
        <begin position="45"/>
        <end position="71"/>
    </location>
</feature>
<keyword evidence="3" id="KW-1185">Reference proteome</keyword>
<evidence type="ECO:0000256" key="1">
    <source>
        <dbReference type="SAM" id="Phobius"/>
    </source>
</evidence>
<organism evidence="2 3">
    <name type="scientific">Catellatospora aurea</name>
    <dbReference type="NCBI Taxonomy" id="1337874"/>
    <lineage>
        <taxon>Bacteria</taxon>
        <taxon>Bacillati</taxon>
        <taxon>Actinomycetota</taxon>
        <taxon>Actinomycetes</taxon>
        <taxon>Micromonosporales</taxon>
        <taxon>Micromonosporaceae</taxon>
        <taxon>Catellatospora</taxon>
    </lineage>
</organism>
<keyword evidence="1" id="KW-0812">Transmembrane</keyword>
<feature type="transmembrane region" description="Helical" evidence="1">
    <location>
        <begin position="83"/>
        <end position="104"/>
    </location>
</feature>
<keyword evidence="1" id="KW-0472">Membrane</keyword>
<gene>
    <name evidence="2" type="ORF">ACFQO7_22585</name>
</gene>
<feature type="transmembrane region" description="Helical" evidence="1">
    <location>
        <begin position="12"/>
        <end position="33"/>
    </location>
</feature>